<protein>
    <submittedName>
        <fullName evidence="1">Uncharacterized protein</fullName>
    </submittedName>
</protein>
<accession>A0AA42CNT1</accession>
<dbReference type="RefSeq" id="WP_282586069.1">
    <property type="nucleotide sequence ID" value="NZ_JAMOIM010000011.1"/>
</dbReference>
<dbReference type="AlphaFoldDB" id="A0AA42CNT1"/>
<reference evidence="1" key="1">
    <citation type="submission" date="2022-05" db="EMBL/GenBank/DDBJ databases">
        <authorList>
            <person name="Pankratov T."/>
        </authorList>
    </citation>
    <scope>NUCLEOTIDE SEQUENCE</scope>
    <source>
        <strain evidence="1">BP6-180914</strain>
    </source>
</reference>
<dbReference type="Proteomes" id="UP001165667">
    <property type="component" value="Unassembled WGS sequence"/>
</dbReference>
<comment type="caution">
    <text evidence="1">The sequence shown here is derived from an EMBL/GenBank/DDBJ whole genome shotgun (WGS) entry which is preliminary data.</text>
</comment>
<organism evidence="1 2">
    <name type="scientific">Lichenifustis flavocetrariae</name>
    <dbReference type="NCBI Taxonomy" id="2949735"/>
    <lineage>
        <taxon>Bacteria</taxon>
        <taxon>Pseudomonadati</taxon>
        <taxon>Pseudomonadota</taxon>
        <taxon>Alphaproteobacteria</taxon>
        <taxon>Hyphomicrobiales</taxon>
        <taxon>Lichenihabitantaceae</taxon>
        <taxon>Lichenifustis</taxon>
    </lineage>
</organism>
<evidence type="ECO:0000313" key="2">
    <source>
        <dbReference type="Proteomes" id="UP001165667"/>
    </source>
</evidence>
<gene>
    <name evidence="1" type="ORF">M8523_16880</name>
</gene>
<dbReference type="EMBL" id="JAMOIM010000011">
    <property type="protein sequence ID" value="MCW6509695.1"/>
    <property type="molecule type" value="Genomic_DNA"/>
</dbReference>
<keyword evidence="2" id="KW-1185">Reference proteome</keyword>
<sequence>MSASIDHRIAAILGHPEADGRQKYAAFLAFETGMSVDEAGKHLAASNKSTGSAEVAAMAGASTARALLGMPPDPTADAEIGRRAAAFEAQTAAAGAVVDEAEWHRKAAEGRAGAMALLGKGAH</sequence>
<evidence type="ECO:0000313" key="1">
    <source>
        <dbReference type="EMBL" id="MCW6509695.1"/>
    </source>
</evidence>
<proteinExistence type="predicted"/>
<name>A0AA42CNT1_9HYPH</name>